<keyword evidence="4" id="KW-0677">Repeat</keyword>
<dbReference type="FunFam" id="1.20.1560.10:FF:000026">
    <property type="entry name" value="Multidrug resistance-associated protein lethal(2)03659"/>
    <property type="match status" value="2"/>
</dbReference>
<evidence type="ECO:0000256" key="5">
    <source>
        <dbReference type="ARBA" id="ARBA00022741"/>
    </source>
</evidence>
<reference evidence="13" key="1">
    <citation type="submission" date="2023-01" db="EMBL/GenBank/DDBJ databases">
        <title>Key to firefly adult light organ development and bioluminescence: homeobox transcription factors regulate luciferase expression and transportation to peroxisome.</title>
        <authorList>
            <person name="Fu X."/>
        </authorList>
    </citation>
    <scope>NUCLEOTIDE SEQUENCE [LARGE SCALE GENOMIC DNA]</scope>
</reference>
<feature type="domain" description="ABC transmembrane type-1" evidence="11">
    <location>
        <begin position="134"/>
        <end position="402"/>
    </location>
</feature>
<gene>
    <name evidence="12" type="ORF">RN001_007254</name>
</gene>
<feature type="transmembrane region" description="Helical" evidence="9">
    <location>
        <begin position="1365"/>
        <end position="1383"/>
    </location>
</feature>
<dbReference type="PANTHER" id="PTHR24223">
    <property type="entry name" value="ATP-BINDING CASSETTE SUB-FAMILY C"/>
    <property type="match status" value="1"/>
</dbReference>
<feature type="transmembrane region" description="Helical" evidence="9">
    <location>
        <begin position="1950"/>
        <end position="1978"/>
    </location>
</feature>
<feature type="transmembrane region" description="Helical" evidence="9">
    <location>
        <begin position="941"/>
        <end position="961"/>
    </location>
</feature>
<dbReference type="SUPFAM" id="SSF90123">
    <property type="entry name" value="ABC transporter transmembrane region"/>
    <property type="match status" value="4"/>
</dbReference>
<feature type="transmembrane region" description="Helical" evidence="9">
    <location>
        <begin position="2180"/>
        <end position="2201"/>
    </location>
</feature>
<feature type="transmembrane region" description="Helical" evidence="9">
    <location>
        <begin position="756"/>
        <end position="780"/>
    </location>
</feature>
<evidence type="ECO:0000313" key="13">
    <source>
        <dbReference type="Proteomes" id="UP001353858"/>
    </source>
</evidence>
<dbReference type="InterPro" id="IPR036640">
    <property type="entry name" value="ABC1_TM_sf"/>
</dbReference>
<evidence type="ECO:0000259" key="10">
    <source>
        <dbReference type="PROSITE" id="PS50893"/>
    </source>
</evidence>
<feature type="transmembrane region" description="Helical" evidence="9">
    <location>
        <begin position="1588"/>
        <end position="1609"/>
    </location>
</feature>
<dbReference type="Gene3D" id="1.20.1560.10">
    <property type="entry name" value="ABC transporter type 1, transmembrane domain"/>
    <property type="match status" value="4"/>
</dbReference>
<feature type="transmembrane region" description="Helical" evidence="9">
    <location>
        <begin position="715"/>
        <end position="744"/>
    </location>
</feature>
<evidence type="ECO:0000313" key="12">
    <source>
        <dbReference type="EMBL" id="KAK4879108.1"/>
    </source>
</evidence>
<comment type="subcellular location">
    <subcellularLocation>
        <location evidence="1">Membrane</location>
        <topology evidence="1">Multi-pass membrane protein</topology>
    </subcellularLocation>
</comment>
<feature type="domain" description="ABC transmembrane type-1" evidence="11">
    <location>
        <begin position="719"/>
        <end position="997"/>
    </location>
</feature>
<feature type="transmembrane region" description="Helical" evidence="9">
    <location>
        <begin position="840"/>
        <end position="868"/>
    </location>
</feature>
<feature type="transmembrane region" description="Helical" evidence="9">
    <location>
        <begin position="1501"/>
        <end position="1522"/>
    </location>
</feature>
<feature type="transmembrane region" description="Helical" evidence="9">
    <location>
        <begin position="356"/>
        <end position="376"/>
    </location>
</feature>
<feature type="domain" description="ABC transmembrane type-1" evidence="11">
    <location>
        <begin position="1368"/>
        <end position="1604"/>
    </location>
</feature>
<evidence type="ECO:0000256" key="2">
    <source>
        <dbReference type="ARBA" id="ARBA00022448"/>
    </source>
</evidence>
<keyword evidence="13" id="KW-1185">Reference proteome</keyword>
<evidence type="ECO:0000256" key="3">
    <source>
        <dbReference type="ARBA" id="ARBA00022692"/>
    </source>
</evidence>
<evidence type="ECO:0000256" key="9">
    <source>
        <dbReference type="SAM" id="Phobius"/>
    </source>
</evidence>
<dbReference type="Proteomes" id="UP001353858">
    <property type="component" value="Unassembled WGS sequence"/>
</dbReference>
<dbReference type="InterPro" id="IPR044746">
    <property type="entry name" value="ABCC_6TM_D1"/>
</dbReference>
<feature type="domain" description="ABC transmembrane type-1" evidence="11">
    <location>
        <begin position="1954"/>
        <end position="2236"/>
    </location>
</feature>
<dbReference type="Pfam" id="PF00005">
    <property type="entry name" value="ABC_tran"/>
    <property type="match status" value="4"/>
</dbReference>
<keyword evidence="5" id="KW-0547">Nucleotide-binding</keyword>
<evidence type="ECO:0008006" key="14">
    <source>
        <dbReference type="Google" id="ProtNLM"/>
    </source>
</evidence>
<protein>
    <recommendedName>
        <fullName evidence="14">Multidrug resistance-associated protein lethal(2)03659</fullName>
    </recommendedName>
</protein>
<feature type="transmembrane region" description="Helical" evidence="9">
    <location>
        <begin position="1624"/>
        <end position="1643"/>
    </location>
</feature>
<dbReference type="InterPro" id="IPR044726">
    <property type="entry name" value="ABCC_6TM_D2"/>
</dbReference>
<dbReference type="CDD" id="cd18579">
    <property type="entry name" value="ABC_6TM_ABCC_D1"/>
    <property type="match status" value="1"/>
</dbReference>
<dbReference type="GO" id="GO:0140359">
    <property type="term" value="F:ABC-type transporter activity"/>
    <property type="evidence" value="ECO:0007669"/>
    <property type="project" value="InterPro"/>
</dbReference>
<dbReference type="InterPro" id="IPR003439">
    <property type="entry name" value="ABC_transporter-like_ATP-bd"/>
</dbReference>
<evidence type="ECO:0000256" key="8">
    <source>
        <dbReference type="ARBA" id="ARBA00023136"/>
    </source>
</evidence>
<dbReference type="InterPro" id="IPR017871">
    <property type="entry name" value="ABC_transporter-like_CS"/>
</dbReference>
<dbReference type="CDD" id="cd03244">
    <property type="entry name" value="ABCC_MRP_domain2"/>
    <property type="match status" value="2"/>
</dbReference>
<dbReference type="GO" id="GO:0016887">
    <property type="term" value="F:ATP hydrolysis activity"/>
    <property type="evidence" value="ECO:0007669"/>
    <property type="project" value="InterPro"/>
</dbReference>
<evidence type="ECO:0000256" key="7">
    <source>
        <dbReference type="ARBA" id="ARBA00022989"/>
    </source>
</evidence>
<accession>A0AAN7QI75</accession>
<dbReference type="InterPro" id="IPR027417">
    <property type="entry name" value="P-loop_NTPase"/>
</dbReference>
<dbReference type="InterPro" id="IPR011527">
    <property type="entry name" value="ABC1_TM_dom"/>
</dbReference>
<name>A0AAN7QI75_9COLE</name>
<feature type="transmembrane region" description="Helical" evidence="9">
    <location>
        <begin position="2086"/>
        <end position="2108"/>
    </location>
</feature>
<keyword evidence="6" id="KW-0067">ATP-binding</keyword>
<keyword evidence="8 9" id="KW-0472">Membrane</keyword>
<proteinExistence type="predicted"/>
<feature type="domain" description="ABC transporter" evidence="10">
    <location>
        <begin position="429"/>
        <end position="665"/>
    </location>
</feature>
<dbReference type="Pfam" id="PF00664">
    <property type="entry name" value="ABC_membrane"/>
    <property type="match status" value="4"/>
</dbReference>
<dbReference type="GO" id="GO:0005524">
    <property type="term" value="F:ATP binding"/>
    <property type="evidence" value="ECO:0007669"/>
    <property type="project" value="UniProtKB-KW"/>
</dbReference>
<dbReference type="PANTHER" id="PTHR24223:SF448">
    <property type="entry name" value="FI20146P1-RELATED"/>
    <property type="match status" value="1"/>
</dbReference>
<dbReference type="PROSITE" id="PS50893">
    <property type="entry name" value="ABC_TRANSPORTER_2"/>
    <property type="match status" value="4"/>
</dbReference>
<dbReference type="InterPro" id="IPR050173">
    <property type="entry name" value="ABC_transporter_C-like"/>
</dbReference>
<dbReference type="PROSITE" id="PS50929">
    <property type="entry name" value="ABC_TM1F"/>
    <property type="match status" value="4"/>
</dbReference>
<feature type="transmembrane region" description="Helical" evidence="9">
    <location>
        <begin position="243"/>
        <end position="264"/>
    </location>
</feature>
<dbReference type="FunFam" id="1.20.1560.10:FF:000014">
    <property type="entry name" value="Multidrug resistance-associated protein member 4"/>
    <property type="match status" value="2"/>
</dbReference>
<feature type="transmembrane region" description="Helical" evidence="9">
    <location>
        <begin position="270"/>
        <end position="289"/>
    </location>
</feature>
<evidence type="ECO:0000259" key="11">
    <source>
        <dbReference type="PROSITE" id="PS50929"/>
    </source>
</evidence>
<dbReference type="SMART" id="SM00382">
    <property type="entry name" value="AAA"/>
    <property type="match status" value="4"/>
</dbReference>
<dbReference type="FunFam" id="3.40.50.300:FF:000163">
    <property type="entry name" value="Multidrug resistance-associated protein member 4"/>
    <property type="match status" value="2"/>
</dbReference>
<dbReference type="FunFam" id="3.40.50.300:FF:000973">
    <property type="entry name" value="Multidrug resistance-associated protein 4"/>
    <property type="match status" value="1"/>
</dbReference>
<evidence type="ECO:0000256" key="1">
    <source>
        <dbReference type="ARBA" id="ARBA00004141"/>
    </source>
</evidence>
<evidence type="ECO:0000256" key="4">
    <source>
        <dbReference type="ARBA" id="ARBA00022737"/>
    </source>
</evidence>
<dbReference type="Gene3D" id="3.40.50.300">
    <property type="entry name" value="P-loop containing nucleotide triphosphate hydrolases"/>
    <property type="match status" value="4"/>
</dbReference>
<dbReference type="CDD" id="cd18580">
    <property type="entry name" value="ABC_6TM_ABCC_D2"/>
    <property type="match status" value="1"/>
</dbReference>
<dbReference type="SUPFAM" id="SSF52540">
    <property type="entry name" value="P-loop containing nucleoside triphosphate hydrolases"/>
    <property type="match status" value="4"/>
</dbReference>
<dbReference type="GO" id="GO:0016020">
    <property type="term" value="C:membrane"/>
    <property type="evidence" value="ECO:0007669"/>
    <property type="project" value="UniProtKB-SubCell"/>
</dbReference>
<feature type="domain" description="ABC transporter" evidence="10">
    <location>
        <begin position="1035"/>
        <end position="1268"/>
    </location>
</feature>
<keyword evidence="2" id="KW-0813">Transport</keyword>
<feature type="transmembrane region" description="Helical" evidence="9">
    <location>
        <begin position="1403"/>
        <end position="1425"/>
    </location>
</feature>
<feature type="transmembrane region" description="Helical" evidence="9">
    <location>
        <begin position="169"/>
        <end position="192"/>
    </location>
</feature>
<dbReference type="PROSITE" id="PS00211">
    <property type="entry name" value="ABC_TRANSPORTER_1"/>
    <property type="match status" value="4"/>
</dbReference>
<organism evidence="12 13">
    <name type="scientific">Aquatica leii</name>
    <dbReference type="NCBI Taxonomy" id="1421715"/>
    <lineage>
        <taxon>Eukaryota</taxon>
        <taxon>Metazoa</taxon>
        <taxon>Ecdysozoa</taxon>
        <taxon>Arthropoda</taxon>
        <taxon>Hexapoda</taxon>
        <taxon>Insecta</taxon>
        <taxon>Pterygota</taxon>
        <taxon>Neoptera</taxon>
        <taxon>Endopterygota</taxon>
        <taxon>Coleoptera</taxon>
        <taxon>Polyphaga</taxon>
        <taxon>Elateriformia</taxon>
        <taxon>Elateroidea</taxon>
        <taxon>Lampyridae</taxon>
        <taxon>Luciolinae</taxon>
        <taxon>Aquatica</taxon>
    </lineage>
</organism>
<sequence length="2535" mass="287958">MVKVNEITKLLTVRNLELKEDKKKLNNNTSVILFIYDMEDHTHHQKRNPNPRESASLFSILTYLYTLPIFFYGRRNIITEDDIYETFSKHKSSDLGKKARELWALELKKAEKNQTKPSLKSVIIKLNGWKYCCITIALGTMEFLIKPLQTLLLGELILCYSSDKGDGNAYVYAIGIIISSIMTMAITHPCLMESYQITLNMRIICSSLIYDKVLKLNKSAVGKATSGQIINMLSNDIGIFDKFPFTSQLIFVAPIQALIFMYFMYKEIGISALFGILIQLLFIPVFFSLRKLIKKFRTKASVRRDERLRLMNEIIQGIKVIKMYAWEQPFAEIINKLRKFEVKAISILVGIKGLHLFYVVFTTLALYVTFVFSVLLNHNIKAKSAFIITAFFASLSVTLTFLLPSALTCLGEVSVALKRINNFLLSDEINLEDLSLDKDYAVSITKASAKWHRSSKHNTITNIDVHINWGLLTTVIGPVGSGKSTLLQIILRELPLTAGDLRVNGTFSYASQEPWIFSASIRQNILFDNEIDEERYNKVIKCCALERDLKLFPYGDKTTVSERGDSLSGGQKARINLARAIYKQAEIYLLDDPFSAVDNRVGKQIFEECVREFLKSKTVVLVTHQLQYLKYADNIIVLEGGSVQMQGTISELEKSGFDFVKYLGKNASECNEDFHTSEVISSVKMNQPKKQQEHCATGKIPMSIYKDYFFKSKNYLLIVIVVILFVLSQLATSASFYFVALWVNQEQAGNRWERKIFICMYSGITVATIIFTVLQLITFVRFAKETSESFHNSMFESIVHSSIKFFNLNSSGRILNRFSKDLGNLDEQLPHAVFVTIRSFLSVLGIFGLIIAIRLELIIPTIVIIILLRYARNFYLATSLNILRAESVVRSFLYGHINASLQGLTTIRAFGAQEALRNEFYYHQDTHSTVSDMYFATSRAFGYWMDSICVLYIIVVTLYFTFSNEKYGGNVGLALTQALQLMNLLSWCVRQMTEVENCMISTERILEYTSLEKERDYQNVQIEKPPTSWPNEGRIEFVNVSLNYSKSDPCVLRNLNFTIQPKEKIGIVGRTGAGKSSIISSLFQLYEIEGSIIIDGVDIKNISLHDLRQQMSIIPQDPVLFTGSVRKNLDPFNEFNDDLIWMALEEVRLKDVVDKMNLGLNSELSQNGLNLSVGQRQLICLARAIIRNNKILILDEATANVDLHTDEIIQETIKKKFLSCTVITVAHRLNTIINSDKIIVMEGGELIEFGHPYILLQDKNSMFYSMAQQTEDSASEFLIWTAKTNYEEKQENRNMESFSSKHKKNRNPRANANFFSAVTFFFEHKASRLGELALKLWAEELKKCKDTGQTPSLFGVFVKLFWKRYFMLMVLFAIVELGFRIYTPLSLGALIDSYSHENRNRTYIYAFSIIACSFASFSIIHPYFLMCVNAGVRIQIVCSTLIYQKILKLNKAALRQTTPGQIINLLSNDITTFETFFNLTHHIFVTPLQTCLVLYLTYREIGISAILGASLIFLFIPIHYLSGRLISKYRLKTSIRRDERIRLMNEIVQGINIIKMYAWEKPFALIITLCRKLEIDSITMTSYIKGAFSLHTVFITTSIFITIISTALFNTTINAKSAFIITSLYYTFGLSFMLFLPQGVAALEESKISIKRITKFLLSDEVETNIFSNSNDYAVSVKDGSAKWDMSSEQYTFSKLNCNISFGSLTAVIGPVGSGKSSFFHVVLQELSLLTGDVSINGSLSYASQEPWIFSSSVQNNILFGNTMDEERYKNVVKCCALDHDFKLFPYGDSTTVGERGASLSGGQKARINLARAVYKNADIYLLDDPLSAVDTHVGKQIFEECIQTFLKNKTVILITHQLQYLKYVDNIIVLDNGVITVEGSPTELETTGFDFAQYLQKDEDKEQLDTIKTKLLHDNALTNQAPKMQAEAQSTGIMPFSIYKDYILASKSYGYALFAFSCFVLTQLSISLAFYFVAYWVKMEREEHLETYDYQRTMNMYIYSAITLSTIAFTIMRTVSYVNLSMKSSKVLHNSMFDKIIHASVKFFNTNSSGRILNRFAKDLGTIDEVLPTTTIIGLRTLFTTLGNLIVVCVVDQWFIIPTIIILFIVYCMRRVYLLTNLSIIRVESITRSPVYGHANASLQGLATIRAFGVQKILTNEFYAFQDERSSAYYLSLTMSRSFAYYTDVICFAFVALLTIYFTLSKESTGEKIGLAITQALQLMGLLPWAIRHLTEVESFMVSVERIMEYNLIEQERQLKSLPKYKPLSTWPERGEIKFTNVYLKYSDTDPYVLKNLNFIIKPQQKIGIVGRTGAGKSSIITSLFQLVEPEGVITIDGIDIKNIGLHDLRKKMSIIPQDPVLFSGTVRKNLDPFDEFPDCDLWKALEEVRLKEVVCTMGPGLNATILQGGSNLSVGQRQLICLARAIIRDNKILILDEATANVDLKTDDIIQEAIRTNFVNCTVITVAHRLNTIMDSDKVLVMDGGEVIEFDHPYILLQNKGGVFYNMVWQTEDAIAKTLMDIANKNYQQTLEENGTL</sequence>
<feature type="transmembrane region" description="Helical" evidence="9">
    <location>
        <begin position="55"/>
        <end position="73"/>
    </location>
</feature>
<keyword evidence="7 9" id="KW-1133">Transmembrane helix</keyword>
<feature type="domain" description="ABC transporter" evidence="10">
    <location>
        <begin position="2274"/>
        <end position="2507"/>
    </location>
</feature>
<dbReference type="InterPro" id="IPR003593">
    <property type="entry name" value="AAA+_ATPase"/>
</dbReference>
<feature type="transmembrane region" description="Helical" evidence="9">
    <location>
        <begin position="1998"/>
        <end position="2021"/>
    </location>
</feature>
<keyword evidence="3 9" id="KW-0812">Transmembrane</keyword>
<dbReference type="CDD" id="cd03250">
    <property type="entry name" value="ABCC_MRP_domain1"/>
    <property type="match status" value="2"/>
</dbReference>
<evidence type="ECO:0000256" key="6">
    <source>
        <dbReference type="ARBA" id="ARBA00022840"/>
    </source>
</evidence>
<dbReference type="EMBL" id="JARPUR010000003">
    <property type="protein sequence ID" value="KAK4879108.1"/>
    <property type="molecule type" value="Genomic_DNA"/>
</dbReference>
<dbReference type="FunFam" id="3.40.50.300:FF:000482">
    <property type="entry name" value="Multidrug resistance-associated protein member 4"/>
    <property type="match status" value="1"/>
</dbReference>
<feature type="domain" description="ABC transporter" evidence="10">
    <location>
        <begin position="1675"/>
        <end position="1898"/>
    </location>
</feature>
<feature type="transmembrane region" description="Helical" evidence="9">
    <location>
        <begin position="385"/>
        <end position="407"/>
    </location>
</feature>
<comment type="caution">
    <text evidence="12">The sequence shown here is derived from an EMBL/GenBank/DDBJ whole genome shotgun (WGS) entry which is preliminary data.</text>
</comment>